<keyword evidence="2" id="KW-1185">Reference proteome</keyword>
<accession>A0A4Y2ENP0</accession>
<organism evidence="1 2">
    <name type="scientific">Araneus ventricosus</name>
    <name type="common">Orbweaver spider</name>
    <name type="synonym">Epeira ventricosa</name>
    <dbReference type="NCBI Taxonomy" id="182803"/>
    <lineage>
        <taxon>Eukaryota</taxon>
        <taxon>Metazoa</taxon>
        <taxon>Ecdysozoa</taxon>
        <taxon>Arthropoda</taxon>
        <taxon>Chelicerata</taxon>
        <taxon>Arachnida</taxon>
        <taxon>Araneae</taxon>
        <taxon>Araneomorphae</taxon>
        <taxon>Entelegynae</taxon>
        <taxon>Araneoidea</taxon>
        <taxon>Araneidae</taxon>
        <taxon>Araneus</taxon>
    </lineage>
</organism>
<name>A0A4Y2ENP0_ARAVE</name>
<dbReference type="EMBL" id="BGPR01000640">
    <property type="protein sequence ID" value="GBM29616.1"/>
    <property type="molecule type" value="Genomic_DNA"/>
</dbReference>
<evidence type="ECO:0000313" key="1">
    <source>
        <dbReference type="EMBL" id="GBM29616.1"/>
    </source>
</evidence>
<proteinExistence type="predicted"/>
<dbReference type="OrthoDB" id="6460795at2759"/>
<dbReference type="AlphaFoldDB" id="A0A4Y2ENP0"/>
<comment type="caution">
    <text evidence="1">The sequence shown here is derived from an EMBL/GenBank/DDBJ whole genome shotgun (WGS) entry which is preliminary data.</text>
</comment>
<evidence type="ECO:0000313" key="2">
    <source>
        <dbReference type="Proteomes" id="UP000499080"/>
    </source>
</evidence>
<protein>
    <submittedName>
        <fullName evidence="1">Uncharacterized protein</fullName>
    </submittedName>
</protein>
<sequence length="104" mass="11918">MIIGGITEEKWQIASATQNSTTVEALIDRTSLDAIRNMQHENRSRLSYGSHSSPKLFPSLILKVKSFTNTIQRRMIFEISFVDVETKVTLHLCAIYPLHEEVRQ</sequence>
<gene>
    <name evidence="1" type="ORF">AVEN_130093_1</name>
</gene>
<reference evidence="1 2" key="1">
    <citation type="journal article" date="2019" name="Sci. Rep.">
        <title>Orb-weaving spider Araneus ventricosus genome elucidates the spidroin gene catalogue.</title>
        <authorList>
            <person name="Kono N."/>
            <person name="Nakamura H."/>
            <person name="Ohtoshi R."/>
            <person name="Moran D.A.P."/>
            <person name="Shinohara A."/>
            <person name="Yoshida Y."/>
            <person name="Fujiwara M."/>
            <person name="Mori M."/>
            <person name="Tomita M."/>
            <person name="Arakawa K."/>
        </authorList>
    </citation>
    <scope>NUCLEOTIDE SEQUENCE [LARGE SCALE GENOMIC DNA]</scope>
</reference>
<dbReference type="Proteomes" id="UP000499080">
    <property type="component" value="Unassembled WGS sequence"/>
</dbReference>